<dbReference type="Proteomes" id="UP000499080">
    <property type="component" value="Unassembled WGS sequence"/>
</dbReference>
<feature type="non-terminal residue" evidence="2">
    <location>
        <position position="128"/>
    </location>
</feature>
<feature type="compositionally biased region" description="Polar residues" evidence="1">
    <location>
        <begin position="33"/>
        <end position="48"/>
    </location>
</feature>
<comment type="caution">
    <text evidence="2">The sequence shown here is derived from an EMBL/GenBank/DDBJ whole genome shotgun (WGS) entry which is preliminary data.</text>
</comment>
<evidence type="ECO:0000313" key="3">
    <source>
        <dbReference type="Proteomes" id="UP000499080"/>
    </source>
</evidence>
<name>A0A4Y2VD89_ARAVE</name>
<proteinExistence type="predicted"/>
<reference evidence="2 3" key="1">
    <citation type="journal article" date="2019" name="Sci. Rep.">
        <title>Orb-weaving spider Araneus ventricosus genome elucidates the spidroin gene catalogue.</title>
        <authorList>
            <person name="Kono N."/>
            <person name="Nakamura H."/>
            <person name="Ohtoshi R."/>
            <person name="Moran D.A.P."/>
            <person name="Shinohara A."/>
            <person name="Yoshida Y."/>
            <person name="Fujiwara M."/>
            <person name="Mori M."/>
            <person name="Tomita M."/>
            <person name="Arakawa K."/>
        </authorList>
    </citation>
    <scope>NUCLEOTIDE SEQUENCE [LARGE SCALE GENOMIC DNA]</scope>
</reference>
<evidence type="ECO:0000256" key="1">
    <source>
        <dbReference type="SAM" id="MobiDB-lite"/>
    </source>
</evidence>
<sequence length="128" mass="14233">MAKRPPVGVARKFGEEVPTQVSSSSSDRGSKTRGPSLNSPRVASNTGHYSRLIDARTSQHGNNEGYEQRGEWQQSRSPYSQQTSGQRLNLGGYEEFGQQQMGHEFGGQQQVDYEFGGQQQVDYEFGEV</sequence>
<protein>
    <submittedName>
        <fullName evidence="2">Uncharacterized protein</fullName>
    </submittedName>
</protein>
<accession>A0A4Y2VD89</accession>
<evidence type="ECO:0000313" key="2">
    <source>
        <dbReference type="EMBL" id="GBO22551.1"/>
    </source>
</evidence>
<keyword evidence="3" id="KW-1185">Reference proteome</keyword>
<feature type="region of interest" description="Disordered" evidence="1">
    <location>
        <begin position="1"/>
        <end position="97"/>
    </location>
</feature>
<dbReference type="AlphaFoldDB" id="A0A4Y2VD89"/>
<organism evidence="2 3">
    <name type="scientific">Araneus ventricosus</name>
    <name type="common">Orbweaver spider</name>
    <name type="synonym">Epeira ventricosa</name>
    <dbReference type="NCBI Taxonomy" id="182803"/>
    <lineage>
        <taxon>Eukaryota</taxon>
        <taxon>Metazoa</taxon>
        <taxon>Ecdysozoa</taxon>
        <taxon>Arthropoda</taxon>
        <taxon>Chelicerata</taxon>
        <taxon>Arachnida</taxon>
        <taxon>Araneae</taxon>
        <taxon>Araneomorphae</taxon>
        <taxon>Entelegynae</taxon>
        <taxon>Araneoidea</taxon>
        <taxon>Araneidae</taxon>
        <taxon>Araneus</taxon>
    </lineage>
</organism>
<feature type="compositionally biased region" description="Polar residues" evidence="1">
    <location>
        <begin position="71"/>
        <end position="87"/>
    </location>
</feature>
<dbReference type="EMBL" id="BGPR01045636">
    <property type="protein sequence ID" value="GBO22551.1"/>
    <property type="molecule type" value="Genomic_DNA"/>
</dbReference>
<gene>
    <name evidence="2" type="ORF">AVEN_206138_1</name>
</gene>